<gene>
    <name evidence="1" type="ORF">EZS26_003817</name>
</gene>
<dbReference type="EMBL" id="SNRX01000157">
    <property type="protein sequence ID" value="KAA6300045.1"/>
    <property type="molecule type" value="Genomic_DNA"/>
</dbReference>
<reference evidence="1 2" key="1">
    <citation type="submission" date="2019-03" db="EMBL/GenBank/DDBJ databases">
        <title>Single cell metagenomics reveals metabolic interactions within the superorganism composed of flagellate Streblomastix strix and complex community of Bacteroidetes bacteria on its surface.</title>
        <authorList>
            <person name="Treitli S.C."/>
            <person name="Kolisko M."/>
            <person name="Husnik F."/>
            <person name="Keeling P."/>
            <person name="Hampl V."/>
        </authorList>
    </citation>
    <scope>NUCLEOTIDE SEQUENCE [LARGE SCALE GENOMIC DNA]</scope>
    <source>
        <strain evidence="1">St1</strain>
    </source>
</reference>
<dbReference type="PANTHER" id="PTHR22901">
    <property type="entry name" value="SIALATE O-ACETYLESTERASE"/>
    <property type="match status" value="1"/>
</dbReference>
<proteinExistence type="predicted"/>
<evidence type="ECO:0000313" key="2">
    <source>
        <dbReference type="Proteomes" id="UP000324575"/>
    </source>
</evidence>
<dbReference type="GO" id="GO:0001681">
    <property type="term" value="F:sialate O-acetylesterase activity"/>
    <property type="evidence" value="ECO:0007669"/>
    <property type="project" value="InterPro"/>
</dbReference>
<feature type="non-terminal residue" evidence="1">
    <location>
        <position position="1"/>
    </location>
</feature>
<evidence type="ECO:0008006" key="3">
    <source>
        <dbReference type="Google" id="ProtNLM"/>
    </source>
</evidence>
<dbReference type="AlphaFoldDB" id="A0A5M8NXY2"/>
<dbReference type="GO" id="GO:0005975">
    <property type="term" value="P:carbohydrate metabolic process"/>
    <property type="evidence" value="ECO:0007669"/>
    <property type="project" value="TreeGrafter"/>
</dbReference>
<protein>
    <recommendedName>
        <fullName evidence="3">Sialate O-acetylesterase</fullName>
    </recommendedName>
</protein>
<comment type="caution">
    <text evidence="1">The sequence shown here is derived from an EMBL/GenBank/DDBJ whole genome shotgun (WGS) entry which is preliminary data.</text>
</comment>
<sequence length="123" mass="13868">KDAGERMALWALAKTYGLERMYYRSPEYKSLTVEGRVAIVSFDLFGANTLTDSGKELRNFTIAGKDKRFHSAKATLSGNKVYLFSPNVSEPVAVRYCWDDTSATELFSVEGYLPVSSFRTDTW</sequence>
<dbReference type="InterPro" id="IPR039329">
    <property type="entry name" value="SIAE"/>
</dbReference>
<organism evidence="1 2">
    <name type="scientific">Candidatus Ordinivivax streblomastigis</name>
    <dbReference type="NCBI Taxonomy" id="2540710"/>
    <lineage>
        <taxon>Bacteria</taxon>
        <taxon>Pseudomonadati</taxon>
        <taxon>Bacteroidota</taxon>
        <taxon>Bacteroidia</taxon>
        <taxon>Bacteroidales</taxon>
        <taxon>Candidatus Ordinivivax</taxon>
    </lineage>
</organism>
<evidence type="ECO:0000313" key="1">
    <source>
        <dbReference type="EMBL" id="KAA6300045.1"/>
    </source>
</evidence>
<dbReference type="PANTHER" id="PTHR22901:SF0">
    <property type="entry name" value="SIALATE O-ACETYLESTERASE"/>
    <property type="match status" value="1"/>
</dbReference>
<accession>A0A5M8NXY2</accession>
<dbReference type="Proteomes" id="UP000324575">
    <property type="component" value="Unassembled WGS sequence"/>
</dbReference>
<name>A0A5M8NXY2_9BACT</name>
<dbReference type="SUPFAM" id="SSF52266">
    <property type="entry name" value="SGNH hydrolase"/>
    <property type="match status" value="1"/>
</dbReference>